<comment type="caution">
    <text evidence="4">The sequence shown here is derived from an EMBL/GenBank/DDBJ whole genome shotgun (WGS) entry which is preliminary data.</text>
</comment>
<dbReference type="SUPFAM" id="SSF56529">
    <property type="entry name" value="FAH"/>
    <property type="match status" value="1"/>
</dbReference>
<keyword evidence="5" id="KW-1185">Reference proteome</keyword>
<dbReference type="Gene3D" id="3.90.850.10">
    <property type="entry name" value="Fumarylacetoacetase-like, C-terminal domain"/>
    <property type="match status" value="1"/>
</dbReference>
<feature type="domain" description="Fumarylacetoacetase-like C-terminal" evidence="3">
    <location>
        <begin position="12"/>
        <end position="205"/>
    </location>
</feature>
<reference evidence="4 5" key="1">
    <citation type="submission" date="2023-10" db="EMBL/GenBank/DDBJ databases">
        <authorList>
            <person name="Maclean D."/>
            <person name="Macfadyen A."/>
        </authorList>
    </citation>
    <scope>NUCLEOTIDE SEQUENCE [LARGE SCALE GENOMIC DNA]</scope>
</reference>
<dbReference type="InterPro" id="IPR011234">
    <property type="entry name" value="Fumarylacetoacetase-like_C"/>
</dbReference>
<evidence type="ECO:0000256" key="2">
    <source>
        <dbReference type="ARBA" id="ARBA00022723"/>
    </source>
</evidence>
<keyword evidence="2" id="KW-0479">Metal-binding</keyword>
<dbReference type="Proteomes" id="UP001314263">
    <property type="component" value="Unassembled WGS sequence"/>
</dbReference>
<proteinExistence type="inferred from homology"/>
<gene>
    <name evidence="4" type="ORF">CVIRNUC_000601</name>
</gene>
<protein>
    <recommendedName>
        <fullName evidence="3">Fumarylacetoacetase-like C-terminal domain-containing protein</fullName>
    </recommendedName>
</protein>
<dbReference type="Pfam" id="PF01557">
    <property type="entry name" value="FAA_hydrolase"/>
    <property type="match status" value="1"/>
</dbReference>
<evidence type="ECO:0000313" key="5">
    <source>
        <dbReference type="Proteomes" id="UP001314263"/>
    </source>
</evidence>
<dbReference type="PANTHER" id="PTHR11820:SF7">
    <property type="entry name" value="ACYLPYRUVASE FAHD1, MITOCHONDRIAL"/>
    <property type="match status" value="1"/>
</dbReference>
<comment type="similarity">
    <text evidence="1">Belongs to the FAH family.</text>
</comment>
<dbReference type="AlphaFoldDB" id="A0AAV1HQV9"/>
<dbReference type="InterPro" id="IPR036663">
    <property type="entry name" value="Fumarylacetoacetase_C_sf"/>
</dbReference>
<evidence type="ECO:0000313" key="4">
    <source>
        <dbReference type="EMBL" id="CAK0735562.1"/>
    </source>
</evidence>
<dbReference type="PANTHER" id="PTHR11820">
    <property type="entry name" value="ACYLPYRUVASE"/>
    <property type="match status" value="1"/>
</dbReference>
<evidence type="ECO:0000259" key="3">
    <source>
        <dbReference type="Pfam" id="PF01557"/>
    </source>
</evidence>
<dbReference type="GO" id="GO:0046872">
    <property type="term" value="F:metal ion binding"/>
    <property type="evidence" value="ECO:0007669"/>
    <property type="project" value="UniProtKB-KW"/>
</dbReference>
<sequence length="208" mass="22569">MAASSPTIKGDKLICLGKTYLLHAQELGDAVPDRPVLFLKPPSAAVYASAPGARVPVELVKGKGNVHYEAEVLLRLNSALEVDAVSLGLDLTLRDLQATIKKNGHPWEISKAFPNSAVVGPWVSLESFPDYSETEFTFSIDGRERQRGALKQMMYSTQQAIEIVRDSFTLVPGDVIFTGTPHGVGPLTPGQTGRLQWGDKLSYDVTFS</sequence>
<dbReference type="GO" id="GO:0018773">
    <property type="term" value="F:acetylpyruvate hydrolase activity"/>
    <property type="evidence" value="ECO:0007669"/>
    <property type="project" value="TreeGrafter"/>
</dbReference>
<evidence type="ECO:0000256" key="1">
    <source>
        <dbReference type="ARBA" id="ARBA00010211"/>
    </source>
</evidence>
<dbReference type="EMBL" id="CAUYUE010000001">
    <property type="protein sequence ID" value="CAK0735562.1"/>
    <property type="molecule type" value="Genomic_DNA"/>
</dbReference>
<accession>A0AAV1HQV9</accession>
<name>A0AAV1HQV9_9CHLO</name>
<organism evidence="4 5">
    <name type="scientific">Coccomyxa viridis</name>
    <dbReference type="NCBI Taxonomy" id="1274662"/>
    <lineage>
        <taxon>Eukaryota</taxon>
        <taxon>Viridiplantae</taxon>
        <taxon>Chlorophyta</taxon>
        <taxon>core chlorophytes</taxon>
        <taxon>Trebouxiophyceae</taxon>
        <taxon>Trebouxiophyceae incertae sedis</taxon>
        <taxon>Coccomyxaceae</taxon>
        <taxon>Coccomyxa</taxon>
    </lineage>
</organism>